<reference evidence="3" key="1">
    <citation type="submission" date="2016-10" db="EMBL/GenBank/DDBJ databases">
        <authorList>
            <person name="Varghese N."/>
            <person name="Submissions S."/>
        </authorList>
    </citation>
    <scope>NUCLEOTIDE SEQUENCE [LARGE SCALE GENOMIC DNA]</scope>
    <source>
        <strain evidence="3">CGMCC 4.3516</strain>
    </source>
</reference>
<evidence type="ECO:0000259" key="1">
    <source>
        <dbReference type="Pfam" id="PF00656"/>
    </source>
</evidence>
<dbReference type="Gene3D" id="3.40.50.1460">
    <property type="match status" value="1"/>
</dbReference>
<dbReference type="InterPro" id="IPR029030">
    <property type="entry name" value="Caspase-like_dom_sf"/>
</dbReference>
<dbReference type="NCBIfam" id="NF047832">
    <property type="entry name" value="caspase_w_EACC1"/>
    <property type="match status" value="1"/>
</dbReference>
<dbReference type="Gene3D" id="6.10.250.660">
    <property type="match status" value="2"/>
</dbReference>
<dbReference type="OrthoDB" id="3197455at2"/>
<dbReference type="NCBIfam" id="TIGR03544">
    <property type="entry name" value="DivI1A_domain"/>
    <property type="match status" value="2"/>
</dbReference>
<dbReference type="InterPro" id="IPR011600">
    <property type="entry name" value="Pept_C14_caspase"/>
</dbReference>
<dbReference type="GO" id="GO:0004197">
    <property type="term" value="F:cysteine-type endopeptidase activity"/>
    <property type="evidence" value="ECO:0007669"/>
    <property type="project" value="InterPro"/>
</dbReference>
<dbReference type="SUPFAM" id="SSF52129">
    <property type="entry name" value="Caspase-like"/>
    <property type="match status" value="1"/>
</dbReference>
<name>A0A1G7BXF0_9ACTN</name>
<dbReference type="InterPro" id="IPR019933">
    <property type="entry name" value="DivIVA_domain"/>
</dbReference>
<gene>
    <name evidence="2" type="ORF">SAMN05216270_11832</name>
</gene>
<dbReference type="GO" id="GO:0006508">
    <property type="term" value="P:proteolysis"/>
    <property type="evidence" value="ECO:0007669"/>
    <property type="project" value="InterPro"/>
</dbReference>
<keyword evidence="3" id="KW-1185">Reference proteome</keyword>
<accession>A0A1G7BXF0</accession>
<organism evidence="2 3">
    <name type="scientific">Glycomyces harbinensis</name>
    <dbReference type="NCBI Taxonomy" id="58114"/>
    <lineage>
        <taxon>Bacteria</taxon>
        <taxon>Bacillati</taxon>
        <taxon>Actinomycetota</taxon>
        <taxon>Actinomycetes</taxon>
        <taxon>Glycomycetales</taxon>
        <taxon>Glycomycetaceae</taxon>
        <taxon>Glycomyces</taxon>
    </lineage>
</organism>
<dbReference type="AlphaFoldDB" id="A0A1G7BXF0"/>
<evidence type="ECO:0000313" key="3">
    <source>
        <dbReference type="Proteomes" id="UP000198949"/>
    </source>
</evidence>
<dbReference type="Pfam" id="PF00656">
    <property type="entry name" value="Peptidase_C14"/>
    <property type="match status" value="1"/>
</dbReference>
<dbReference type="STRING" id="58114.SAMN05216270_11832"/>
<dbReference type="Proteomes" id="UP000198949">
    <property type="component" value="Unassembled WGS sequence"/>
</dbReference>
<proteinExistence type="predicted"/>
<sequence length="378" mass="40735">MRLPDGAASRALLIGTADYAHLPKVPASLKNALALQAALQRHAGLPEEHCRILLDAPGLPAVGRAVAAATAEADDLLLVYYSGHGFIGPDDKLYLTLPQTSESLLPWTGIPFEFLHDALRNAPASTRVLILDCCYSGRATETLGAEERTILGQIRIGGTFTLTSSPANSVSYAPKGSAHTAFTGALLDLLESGSADAGELLTLHDLYMGLTRTARERGLPLPQRLGTHTADMLSLARNRYHDKRSSSVDVSIPASAPAGYFAARADDPPVVTADEVYEVLFHTVSNVVGYNESEVDDFLDKVILALRQPVAGPQLMLPEDIRNARFSTTGPKQAEVPGVVTRRPTTGYDEGEVDVFLDRVELEFERRRSLNEQLGRAV</sequence>
<dbReference type="EMBL" id="FNAD01000018">
    <property type="protein sequence ID" value="SDE31778.1"/>
    <property type="molecule type" value="Genomic_DNA"/>
</dbReference>
<evidence type="ECO:0000313" key="2">
    <source>
        <dbReference type="EMBL" id="SDE31778.1"/>
    </source>
</evidence>
<feature type="domain" description="Peptidase C14 caspase" evidence="1">
    <location>
        <begin position="10"/>
        <end position="202"/>
    </location>
</feature>
<protein>
    <submittedName>
        <fullName evidence="2">DivIVA domain-containing protein</fullName>
    </submittedName>
</protein>
<dbReference type="RefSeq" id="WP_091039877.1">
    <property type="nucleotide sequence ID" value="NZ_FNAD01000018.1"/>
</dbReference>